<comment type="caution">
    <text evidence="2">The sequence shown here is derived from an EMBL/GenBank/DDBJ whole genome shotgun (WGS) entry which is preliminary data.</text>
</comment>
<evidence type="ECO:0000313" key="3">
    <source>
        <dbReference type="Proteomes" id="UP001293593"/>
    </source>
</evidence>
<feature type="transmembrane region" description="Helical" evidence="1">
    <location>
        <begin position="29"/>
        <end position="50"/>
    </location>
</feature>
<feature type="transmembrane region" description="Helical" evidence="1">
    <location>
        <begin position="82"/>
        <end position="103"/>
    </location>
</feature>
<reference evidence="2" key="1">
    <citation type="submission" date="2023-10" db="EMBL/GenBank/DDBJ databases">
        <title>Chromosome-level genome of the transformable northern wattle, Acacia crassicarpa.</title>
        <authorList>
            <person name="Massaro I."/>
            <person name="Sinha N.R."/>
            <person name="Poethig S."/>
            <person name="Leichty A.R."/>
        </authorList>
    </citation>
    <scope>NUCLEOTIDE SEQUENCE</scope>
    <source>
        <strain evidence="2">Acra3RX</strain>
        <tissue evidence="2">Leaf</tissue>
    </source>
</reference>
<keyword evidence="1" id="KW-1133">Transmembrane helix</keyword>
<dbReference type="InterPro" id="IPR050307">
    <property type="entry name" value="Sterol_Desaturase_Related"/>
</dbReference>
<dbReference type="Proteomes" id="UP001293593">
    <property type="component" value="Unassembled WGS sequence"/>
</dbReference>
<accession>A0AAE1JKK7</accession>
<keyword evidence="1" id="KW-0812">Transmembrane</keyword>
<organism evidence="2 3">
    <name type="scientific">Acacia crassicarpa</name>
    <name type="common">northern wattle</name>
    <dbReference type="NCBI Taxonomy" id="499986"/>
    <lineage>
        <taxon>Eukaryota</taxon>
        <taxon>Viridiplantae</taxon>
        <taxon>Streptophyta</taxon>
        <taxon>Embryophyta</taxon>
        <taxon>Tracheophyta</taxon>
        <taxon>Spermatophyta</taxon>
        <taxon>Magnoliopsida</taxon>
        <taxon>eudicotyledons</taxon>
        <taxon>Gunneridae</taxon>
        <taxon>Pentapetalae</taxon>
        <taxon>rosids</taxon>
        <taxon>fabids</taxon>
        <taxon>Fabales</taxon>
        <taxon>Fabaceae</taxon>
        <taxon>Caesalpinioideae</taxon>
        <taxon>mimosoid clade</taxon>
        <taxon>Acacieae</taxon>
        <taxon>Acacia</taxon>
    </lineage>
</organism>
<dbReference type="EMBL" id="JAWXYG010000006">
    <property type="protein sequence ID" value="KAK4269744.1"/>
    <property type="molecule type" value="Genomic_DNA"/>
</dbReference>
<proteinExistence type="predicted"/>
<keyword evidence="3" id="KW-1185">Reference proteome</keyword>
<evidence type="ECO:0000256" key="1">
    <source>
        <dbReference type="SAM" id="Phobius"/>
    </source>
</evidence>
<dbReference type="AlphaFoldDB" id="A0AAE1JKK7"/>
<evidence type="ECO:0000313" key="2">
    <source>
        <dbReference type="EMBL" id="KAK4269744.1"/>
    </source>
</evidence>
<sequence>MARGLSFAERVWCKYSANKSDFLLHCHNIVFLCFFYSLASLPYVIVELIGNNKRIIKRFKVQPKVSHTFWEMLGCYKTVMQTFILVVGPLQIVSFPIVKLLGIRTDLSLPSGWELFLQLSVYFLIEDFTNYWFHRILHSP</sequence>
<protein>
    <submittedName>
        <fullName evidence="2">Uncharacterized protein</fullName>
    </submittedName>
</protein>
<keyword evidence="1" id="KW-0472">Membrane</keyword>
<dbReference type="PANTHER" id="PTHR11863">
    <property type="entry name" value="STEROL DESATURASE"/>
    <property type="match status" value="1"/>
</dbReference>
<gene>
    <name evidence="2" type="ORF">QN277_022861</name>
</gene>
<name>A0AAE1JKK7_9FABA</name>